<dbReference type="AlphaFoldDB" id="A0A8H7IBY9"/>
<dbReference type="Pfam" id="PF01214">
    <property type="entry name" value="CK_II_beta"/>
    <property type="match status" value="1"/>
</dbReference>
<evidence type="ECO:0000313" key="6">
    <source>
        <dbReference type="Proteomes" id="UP000614334"/>
    </source>
</evidence>
<keyword evidence="5" id="KW-0418">Kinase</keyword>
<evidence type="ECO:0000256" key="1">
    <source>
        <dbReference type="ARBA" id="ARBA00006941"/>
    </source>
</evidence>
<evidence type="ECO:0000313" key="5">
    <source>
        <dbReference type="EMBL" id="KAF8753755.1"/>
    </source>
</evidence>
<dbReference type="GO" id="GO:0016301">
    <property type="term" value="F:kinase activity"/>
    <property type="evidence" value="ECO:0007669"/>
    <property type="project" value="UniProtKB-KW"/>
</dbReference>
<dbReference type="Proteomes" id="UP000614334">
    <property type="component" value="Unassembled WGS sequence"/>
</dbReference>
<organism evidence="5 6">
    <name type="scientific">Rhizoctonia solani</name>
    <dbReference type="NCBI Taxonomy" id="456999"/>
    <lineage>
        <taxon>Eukaryota</taxon>
        <taxon>Fungi</taxon>
        <taxon>Dikarya</taxon>
        <taxon>Basidiomycota</taxon>
        <taxon>Agaricomycotina</taxon>
        <taxon>Agaricomycetes</taxon>
        <taxon>Cantharellales</taxon>
        <taxon>Ceratobasidiaceae</taxon>
        <taxon>Rhizoctonia</taxon>
    </lineage>
</organism>
<dbReference type="PANTHER" id="PTHR11740:SF39">
    <property type="entry name" value="CASEIN KINASE II SUBUNIT BETA"/>
    <property type="match status" value="1"/>
</dbReference>
<dbReference type="GO" id="GO:0005737">
    <property type="term" value="C:cytoplasm"/>
    <property type="evidence" value="ECO:0007669"/>
    <property type="project" value="TreeGrafter"/>
</dbReference>
<protein>
    <recommendedName>
        <fullName evidence="3">Casein kinase II subunit beta</fullName>
        <shortName evidence="3">CK II beta</shortName>
    </recommendedName>
</protein>
<gene>
    <name evidence="5" type="ORF">RHS01_06654</name>
</gene>
<evidence type="ECO:0000256" key="2">
    <source>
        <dbReference type="ARBA" id="ARBA00045899"/>
    </source>
</evidence>
<sequence>MVPVIQGERILLRGRRGLHSRSIQPHRLNSEVSNYQLALDFVTDNLDDDIDEERRQSGRGISPTLIWPYPCKMDRHLARTLENGNFLRTGEKLLSSHPQSSKSTKGRFWSLSSCHVPIPTTPACGLTDVPYEKAVKLYCPRCEDLYSPKSSRHGSIDGAYFGTTFPHMLLMGYPHMIPSKENRDGRRREGEDDKGVPSGVGVVEQSTAAAALKAERYRPKIFGFGFMKLVNG</sequence>
<comment type="subunit">
    <text evidence="3">Tetramer of two alpha and two beta subunits.</text>
</comment>
<dbReference type="SMART" id="SM01085">
    <property type="entry name" value="CK_II_beta"/>
    <property type="match status" value="1"/>
</dbReference>
<dbReference type="GO" id="GO:0034456">
    <property type="term" value="C:UTP-C complex"/>
    <property type="evidence" value="ECO:0007669"/>
    <property type="project" value="TreeGrafter"/>
</dbReference>
<dbReference type="GO" id="GO:0019887">
    <property type="term" value="F:protein kinase regulator activity"/>
    <property type="evidence" value="ECO:0007669"/>
    <property type="project" value="InterPro"/>
</dbReference>
<comment type="caution">
    <text evidence="5">The sequence shown here is derived from an EMBL/GenBank/DDBJ whole genome shotgun (WGS) entry which is preliminary data.</text>
</comment>
<feature type="compositionally biased region" description="Basic and acidic residues" evidence="4">
    <location>
        <begin position="178"/>
        <end position="195"/>
    </location>
</feature>
<accession>A0A8H7IBY9</accession>
<dbReference type="SUPFAM" id="SSF57798">
    <property type="entry name" value="Casein kinase II beta subunit"/>
    <property type="match status" value="1"/>
</dbReference>
<keyword evidence="5" id="KW-0808">Transferase</keyword>
<dbReference type="Gene3D" id="2.20.25.20">
    <property type="match status" value="1"/>
</dbReference>
<dbReference type="GO" id="GO:0006359">
    <property type="term" value="P:regulation of transcription by RNA polymerase III"/>
    <property type="evidence" value="ECO:0007669"/>
    <property type="project" value="TreeGrafter"/>
</dbReference>
<dbReference type="PANTHER" id="PTHR11740">
    <property type="entry name" value="CASEIN KINASE II SUBUNIT BETA"/>
    <property type="match status" value="1"/>
</dbReference>
<reference evidence="5" key="1">
    <citation type="submission" date="2020-09" db="EMBL/GenBank/DDBJ databases">
        <title>Comparative genome analyses of four rice-infecting Rhizoctonia solani isolates reveal extensive enrichment of homogalacturonan modification genes.</title>
        <authorList>
            <person name="Lee D.-Y."/>
            <person name="Jeon J."/>
            <person name="Kim K.-T."/>
            <person name="Cheong K."/>
            <person name="Song H."/>
            <person name="Choi G."/>
            <person name="Ko J."/>
            <person name="Opiyo S.O."/>
            <person name="Zuo S."/>
            <person name="Madhav S."/>
            <person name="Lee Y.-H."/>
            <person name="Wang G.-L."/>
        </authorList>
    </citation>
    <scope>NUCLEOTIDE SEQUENCE</scope>
    <source>
        <strain evidence="5">AG1-IA B2</strain>
    </source>
</reference>
<evidence type="ECO:0000256" key="4">
    <source>
        <dbReference type="SAM" id="MobiDB-lite"/>
    </source>
</evidence>
<evidence type="ECO:0000256" key="3">
    <source>
        <dbReference type="RuleBase" id="RU361268"/>
    </source>
</evidence>
<dbReference type="InterPro" id="IPR000704">
    <property type="entry name" value="Casein_kinase_II_reg-sub"/>
</dbReference>
<feature type="region of interest" description="Disordered" evidence="4">
    <location>
        <begin position="176"/>
        <end position="200"/>
    </location>
</feature>
<dbReference type="PRINTS" id="PR00472">
    <property type="entry name" value="CASNKINASEII"/>
</dbReference>
<proteinExistence type="inferred from homology"/>
<dbReference type="InterPro" id="IPR035991">
    <property type="entry name" value="Casein_kinase_II_beta-like"/>
</dbReference>
<comment type="function">
    <text evidence="2 3">Regulatory subunit of casein kinase II/CK2. As part of the kinase complex regulates the basal catalytic activity of the alpha subunit a constitutively active serine/threonine-protein kinase that phosphorylates a large number of substrates containing acidic residues C-terminal to the phosphorylated serine or threonine.</text>
</comment>
<dbReference type="GO" id="GO:0005956">
    <property type="term" value="C:protein kinase CK2 complex"/>
    <property type="evidence" value="ECO:0007669"/>
    <property type="project" value="UniProtKB-UniRule"/>
</dbReference>
<dbReference type="EMBL" id="JACYCF010000012">
    <property type="protein sequence ID" value="KAF8753755.1"/>
    <property type="molecule type" value="Genomic_DNA"/>
</dbReference>
<dbReference type="FunFam" id="2.20.25.20:FF:000001">
    <property type="entry name" value="Casein kinase II subunit beta"/>
    <property type="match status" value="1"/>
</dbReference>
<comment type="similarity">
    <text evidence="1 3">Belongs to the casein kinase 2 subunit beta family.</text>
</comment>
<name>A0A8H7IBY9_9AGAM</name>